<feature type="transmembrane region" description="Helical" evidence="1">
    <location>
        <begin position="12"/>
        <end position="35"/>
    </location>
</feature>
<dbReference type="AlphaFoldDB" id="A0A2M7AUC4"/>
<feature type="transmembrane region" description="Helical" evidence="1">
    <location>
        <begin position="149"/>
        <end position="170"/>
    </location>
</feature>
<gene>
    <name evidence="2" type="ORF">COS77_02765</name>
</gene>
<dbReference type="EMBL" id="PEVZ01000045">
    <property type="protein sequence ID" value="PIU74208.1"/>
    <property type="molecule type" value="Genomic_DNA"/>
</dbReference>
<feature type="transmembrane region" description="Helical" evidence="1">
    <location>
        <begin position="318"/>
        <end position="336"/>
    </location>
</feature>
<feature type="transmembrane region" description="Helical" evidence="1">
    <location>
        <begin position="292"/>
        <end position="311"/>
    </location>
</feature>
<organism evidence="2 3">
    <name type="scientific">Candidatus Roizmanbacteria bacterium CG06_land_8_20_14_3_00_34_14</name>
    <dbReference type="NCBI Taxonomy" id="1974848"/>
    <lineage>
        <taxon>Bacteria</taxon>
        <taxon>Candidatus Roizmaniibacteriota</taxon>
    </lineage>
</organism>
<dbReference type="Proteomes" id="UP000229001">
    <property type="component" value="Unassembled WGS sequence"/>
</dbReference>
<feature type="non-terminal residue" evidence="2">
    <location>
        <position position="1"/>
    </location>
</feature>
<proteinExistence type="predicted"/>
<keyword evidence="1" id="KW-0812">Transmembrane</keyword>
<sequence>IIRLIKMRKKTFFHTNFWSLLTFFVIIILFCYFRLKPIFLQTVPYTFDQGRDFIKTQQIVRELNPTLIGPTSGIPGLFHGAWWYYFLAIPYIFFSGLPIGFSLFIFINCFLQLILFSYFLKKEFGWLTSLLFALLITGSSYFISMSFFVISSVFTFPFILLFIYSAYLFLKTEDKKYFFWLFLWIGFILEAELPTGLFTGIAFVLTLLFLGKIKLLLSKDGFKKAFVGFIIPIIPRILFEIIKGFPQSKTVLKFILNPEFHSPKPFTEIFKDRLSLFSNYLVTSFPFDNLSIIYGIFLLSIIGIVLTYLNSDKKIKKFYIFSPIMILLFFILSSFYKDSFWSNYYEGIGYYFILTIALGFYGFSFTRNKIIKNIPWLIFIFLFLFNLLKFTKEIKNSNIPNDGLRKQLATVVKVYEINKGKKDFCVRVYTPPVIPHTYSYLFDYYYYSKHMVRPTTSYVNNQCWYIIEDDQLKFRIEQFRKEHIPTTGKLIKKILIHKDVTLELWQDYPQQ</sequence>
<feature type="transmembrane region" description="Helical" evidence="1">
    <location>
        <begin position="373"/>
        <end position="391"/>
    </location>
</feature>
<keyword evidence="1" id="KW-0472">Membrane</keyword>
<reference evidence="3" key="1">
    <citation type="submission" date="2017-09" db="EMBL/GenBank/DDBJ databases">
        <title>Depth-based differentiation of microbial function through sediment-hosted aquifers and enrichment of novel symbionts in the deep terrestrial subsurface.</title>
        <authorList>
            <person name="Probst A.J."/>
            <person name="Ladd B."/>
            <person name="Jarett J.K."/>
            <person name="Geller-Mcgrath D.E."/>
            <person name="Sieber C.M.K."/>
            <person name="Emerson J.B."/>
            <person name="Anantharaman K."/>
            <person name="Thomas B.C."/>
            <person name="Malmstrom R."/>
            <person name="Stieglmeier M."/>
            <person name="Klingl A."/>
            <person name="Woyke T."/>
            <person name="Ryan C.M."/>
            <person name="Banfield J.F."/>
        </authorList>
    </citation>
    <scope>NUCLEOTIDE SEQUENCE [LARGE SCALE GENOMIC DNA]</scope>
</reference>
<evidence type="ECO:0000256" key="1">
    <source>
        <dbReference type="SAM" id="Phobius"/>
    </source>
</evidence>
<feature type="transmembrane region" description="Helical" evidence="1">
    <location>
        <begin position="177"/>
        <end position="210"/>
    </location>
</feature>
<comment type="caution">
    <text evidence="2">The sequence shown here is derived from an EMBL/GenBank/DDBJ whole genome shotgun (WGS) entry which is preliminary data.</text>
</comment>
<feature type="transmembrane region" description="Helical" evidence="1">
    <location>
        <begin position="348"/>
        <end position="366"/>
    </location>
</feature>
<keyword evidence="1" id="KW-1133">Transmembrane helix</keyword>
<accession>A0A2M7AUC4</accession>
<evidence type="ECO:0000313" key="3">
    <source>
        <dbReference type="Proteomes" id="UP000229001"/>
    </source>
</evidence>
<feature type="transmembrane region" description="Helical" evidence="1">
    <location>
        <begin position="123"/>
        <end position="143"/>
    </location>
</feature>
<evidence type="ECO:0000313" key="2">
    <source>
        <dbReference type="EMBL" id="PIU74208.1"/>
    </source>
</evidence>
<evidence type="ECO:0008006" key="4">
    <source>
        <dbReference type="Google" id="ProtNLM"/>
    </source>
</evidence>
<feature type="transmembrane region" description="Helical" evidence="1">
    <location>
        <begin position="82"/>
        <end position="111"/>
    </location>
</feature>
<protein>
    <recommendedName>
        <fullName evidence="4">Glycosyltransferase RgtA/B/C/D-like domain-containing protein</fullName>
    </recommendedName>
</protein>
<name>A0A2M7AUC4_9BACT</name>